<dbReference type="CDD" id="cd14798">
    <property type="entry name" value="RX-CC_like"/>
    <property type="match status" value="1"/>
</dbReference>
<protein>
    <submittedName>
        <fullName evidence="12">Uncharacterized protein</fullName>
    </submittedName>
</protein>
<dbReference type="EMBL" id="OZ075131">
    <property type="protein sequence ID" value="CAL4980384.1"/>
    <property type="molecule type" value="Genomic_DNA"/>
</dbReference>
<dbReference type="Pfam" id="PF23559">
    <property type="entry name" value="WHD_DRP"/>
    <property type="match status" value="1"/>
</dbReference>
<dbReference type="InterPro" id="IPR032675">
    <property type="entry name" value="LRR_dom_sf"/>
</dbReference>
<evidence type="ECO:0000313" key="13">
    <source>
        <dbReference type="Proteomes" id="UP001497457"/>
    </source>
</evidence>
<feature type="chain" id="PRO_5044864480" evidence="7">
    <location>
        <begin position="18"/>
        <end position="1327"/>
    </location>
</feature>
<evidence type="ECO:0000256" key="4">
    <source>
        <dbReference type="ARBA" id="ARBA00022741"/>
    </source>
</evidence>
<dbReference type="InterPro" id="IPR027417">
    <property type="entry name" value="P-loop_NTPase"/>
</dbReference>
<feature type="domain" description="NB-ARC" evidence="8">
    <location>
        <begin position="475"/>
        <end position="658"/>
    </location>
</feature>
<evidence type="ECO:0000256" key="7">
    <source>
        <dbReference type="SAM" id="SignalP"/>
    </source>
</evidence>
<dbReference type="GO" id="GO:0042742">
    <property type="term" value="P:defense response to bacterium"/>
    <property type="evidence" value="ECO:0007669"/>
    <property type="project" value="UniProtKB-ARBA"/>
</dbReference>
<dbReference type="InterPro" id="IPR058922">
    <property type="entry name" value="WHD_DRP"/>
</dbReference>
<dbReference type="SUPFAM" id="SSF52047">
    <property type="entry name" value="RNI-like"/>
    <property type="match status" value="1"/>
</dbReference>
<evidence type="ECO:0000256" key="1">
    <source>
        <dbReference type="ARBA" id="ARBA00008894"/>
    </source>
</evidence>
<dbReference type="Pfam" id="PF18052">
    <property type="entry name" value="Rx_N"/>
    <property type="match status" value="1"/>
</dbReference>
<evidence type="ECO:0000256" key="6">
    <source>
        <dbReference type="ARBA" id="ARBA00023054"/>
    </source>
</evidence>
<keyword evidence="5" id="KW-0611">Plant defense</keyword>
<evidence type="ECO:0000259" key="10">
    <source>
        <dbReference type="Pfam" id="PF23559"/>
    </source>
</evidence>
<dbReference type="PRINTS" id="PR00364">
    <property type="entry name" value="DISEASERSIST"/>
</dbReference>
<dbReference type="PANTHER" id="PTHR23155:SF1114">
    <property type="entry name" value="OS02G0475500 PROTEIN"/>
    <property type="match status" value="1"/>
</dbReference>
<dbReference type="InterPro" id="IPR002182">
    <property type="entry name" value="NB-ARC"/>
</dbReference>
<comment type="similarity">
    <text evidence="1">Belongs to the disease resistance NB-LRR family.</text>
</comment>
<feature type="domain" description="Disease resistance protein winged helix" evidence="10">
    <location>
        <begin position="749"/>
        <end position="822"/>
    </location>
</feature>
<keyword evidence="2" id="KW-0433">Leucine-rich repeat</keyword>
<dbReference type="InterPro" id="IPR055414">
    <property type="entry name" value="LRR_R13L4/SHOC2-like"/>
</dbReference>
<dbReference type="Pfam" id="PF23598">
    <property type="entry name" value="LRR_14"/>
    <property type="match status" value="2"/>
</dbReference>
<dbReference type="GO" id="GO:0009626">
    <property type="term" value="P:plant-type hypersensitive response"/>
    <property type="evidence" value="ECO:0007669"/>
    <property type="project" value="UniProtKB-ARBA"/>
</dbReference>
<dbReference type="InterPro" id="IPR041118">
    <property type="entry name" value="Rx_N"/>
</dbReference>
<feature type="domain" description="Disease resistance R13L4/SHOC-2-like LRR" evidence="11">
    <location>
        <begin position="872"/>
        <end position="975"/>
    </location>
</feature>
<feature type="signal peptide" evidence="7">
    <location>
        <begin position="1"/>
        <end position="17"/>
    </location>
</feature>
<feature type="domain" description="Disease resistance R13L4/SHOC-2-like LRR" evidence="11">
    <location>
        <begin position="1040"/>
        <end position="1258"/>
    </location>
</feature>
<feature type="domain" description="Disease resistance N-terminal" evidence="9">
    <location>
        <begin position="92"/>
        <end position="175"/>
    </location>
</feature>
<dbReference type="Proteomes" id="UP001497457">
    <property type="component" value="Chromosome 21rd"/>
</dbReference>
<keyword evidence="13" id="KW-1185">Reference proteome</keyword>
<evidence type="ECO:0000256" key="2">
    <source>
        <dbReference type="ARBA" id="ARBA00022614"/>
    </source>
</evidence>
<dbReference type="InterPro" id="IPR042197">
    <property type="entry name" value="Apaf_helical"/>
</dbReference>
<dbReference type="PANTHER" id="PTHR23155">
    <property type="entry name" value="DISEASE RESISTANCE PROTEIN RP"/>
    <property type="match status" value="1"/>
</dbReference>
<keyword evidence="4" id="KW-0547">Nucleotide-binding</keyword>
<evidence type="ECO:0000259" key="9">
    <source>
        <dbReference type="Pfam" id="PF18052"/>
    </source>
</evidence>
<dbReference type="Pfam" id="PF00931">
    <property type="entry name" value="NB-ARC"/>
    <property type="match status" value="2"/>
</dbReference>
<dbReference type="FunFam" id="1.10.10.10:FF:000322">
    <property type="entry name" value="Probable disease resistance protein At1g63360"/>
    <property type="match status" value="1"/>
</dbReference>
<keyword evidence="3" id="KW-0677">Repeat</keyword>
<name>A0ABC9AJI5_9POAL</name>
<accession>A0ABC9AJI5</accession>
<dbReference type="Gene3D" id="1.10.10.10">
    <property type="entry name" value="Winged helix-like DNA-binding domain superfamily/Winged helix DNA-binding domain"/>
    <property type="match status" value="1"/>
</dbReference>
<evidence type="ECO:0000259" key="11">
    <source>
        <dbReference type="Pfam" id="PF23598"/>
    </source>
</evidence>
<dbReference type="Gene3D" id="3.40.50.300">
    <property type="entry name" value="P-loop containing nucleotide triphosphate hydrolases"/>
    <property type="match status" value="2"/>
</dbReference>
<evidence type="ECO:0000259" key="8">
    <source>
        <dbReference type="Pfam" id="PF00931"/>
    </source>
</evidence>
<keyword evidence="7" id="KW-0732">Signal</keyword>
<dbReference type="GO" id="GO:0000166">
    <property type="term" value="F:nucleotide binding"/>
    <property type="evidence" value="ECO:0007669"/>
    <property type="project" value="UniProtKB-KW"/>
</dbReference>
<reference evidence="13" key="1">
    <citation type="submission" date="2024-06" db="EMBL/GenBank/DDBJ databases">
        <authorList>
            <person name="Ryan C."/>
        </authorList>
    </citation>
    <scope>NUCLEOTIDE SEQUENCE [LARGE SCALE GENOMIC DNA]</scope>
</reference>
<dbReference type="Gene3D" id="1.10.8.430">
    <property type="entry name" value="Helical domain of apoptotic protease-activating factors"/>
    <property type="match status" value="1"/>
</dbReference>
<proteinExistence type="inferred from homology"/>
<evidence type="ECO:0000313" key="12">
    <source>
        <dbReference type="EMBL" id="CAL4980384.1"/>
    </source>
</evidence>
<evidence type="ECO:0000256" key="5">
    <source>
        <dbReference type="ARBA" id="ARBA00022821"/>
    </source>
</evidence>
<dbReference type="InterPro" id="IPR044974">
    <property type="entry name" value="Disease_R_plants"/>
</dbReference>
<evidence type="ECO:0000256" key="3">
    <source>
        <dbReference type="ARBA" id="ARBA00022737"/>
    </source>
</evidence>
<feature type="domain" description="NB-ARC" evidence="8">
    <location>
        <begin position="258"/>
        <end position="421"/>
    </location>
</feature>
<reference evidence="12 13" key="2">
    <citation type="submission" date="2024-10" db="EMBL/GenBank/DDBJ databases">
        <authorList>
            <person name="Ryan C."/>
        </authorList>
    </citation>
    <scope>NUCLEOTIDE SEQUENCE [LARGE SCALE GENOMIC DNA]</scope>
</reference>
<keyword evidence="6" id="KW-0175">Coiled coil</keyword>
<dbReference type="SUPFAM" id="SSF52540">
    <property type="entry name" value="P-loop containing nucleoside triphosphate hydrolases"/>
    <property type="match status" value="2"/>
</dbReference>
<dbReference type="Gene3D" id="1.20.5.4130">
    <property type="match status" value="1"/>
</dbReference>
<gene>
    <name evidence="12" type="ORF">URODEC1_LOCUS55644</name>
</gene>
<dbReference type="InterPro" id="IPR036388">
    <property type="entry name" value="WH-like_DNA-bd_sf"/>
</dbReference>
<dbReference type="InterPro" id="IPR038005">
    <property type="entry name" value="RX-like_CC"/>
</dbReference>
<dbReference type="Gene3D" id="3.80.10.10">
    <property type="entry name" value="Ribonuclease Inhibitor"/>
    <property type="match status" value="2"/>
</dbReference>
<dbReference type="GO" id="GO:0002758">
    <property type="term" value="P:innate immune response-activating signaling pathway"/>
    <property type="evidence" value="ECO:0007669"/>
    <property type="project" value="UniProtKB-ARBA"/>
</dbReference>
<organism evidence="12 13">
    <name type="scientific">Urochloa decumbens</name>
    <dbReference type="NCBI Taxonomy" id="240449"/>
    <lineage>
        <taxon>Eukaryota</taxon>
        <taxon>Viridiplantae</taxon>
        <taxon>Streptophyta</taxon>
        <taxon>Embryophyta</taxon>
        <taxon>Tracheophyta</taxon>
        <taxon>Spermatophyta</taxon>
        <taxon>Magnoliopsida</taxon>
        <taxon>Liliopsida</taxon>
        <taxon>Poales</taxon>
        <taxon>Poaceae</taxon>
        <taxon>PACMAD clade</taxon>
        <taxon>Panicoideae</taxon>
        <taxon>Panicodae</taxon>
        <taxon>Paniceae</taxon>
        <taxon>Melinidinae</taxon>
        <taxon>Urochloa</taxon>
    </lineage>
</organism>
<sequence length="1327" mass="149670">MFVGLLLVLSSISLVCCSFLSLWFSRSSSARRSLIFRRPQTASVGQKKAEQILVVYNDSDVLSGVLASSQPHIHREYSRAMEVTALSVGKSVLSGVLGYAKSAIAEEVALQLGVQQDQAFITDELEMMQSFMMEAHEERDDSKVVKTWVKQVRDTAYDVEDCLQDFAVRLDRQSWWRFPCTLLERHHVAEKMKQLRAKVEDVSNRNVRYCIIKGSSSKAVATEQSNTIASAIFGVDDARRAAKQDNQRVDLLQLINDEDNDLKVIAVWGTGGDIGQTSIIRMAYENLDIQSKFPCRAWVRVIHPFSLKGFLQSLMNQFDATKGVEVLLGAEKAEQDLAQEFNGCVNEKRCLIVLNGLSTIEEWDQIKRCFQNTKKGSRIVVSTTQVEVASLCAGQESQASELKHLSADQTLYAFYDKVSKNGKDLMKPLSSSVVVPGEITDDQSKDADGKVVRSLTQIRTSVGALEESRIIGRKKEINDIIELTLNRDQQCQVISVWGMGGVGKTTLISGVYQSPKLSEKFEKCAFVTIMRPFNLAVLLRSLAVQLHEQSTKEELLDSRFSNESSLAMMGIEELTKRLSNLLENKRCLIVLDDMSSIREWDLIKPVFHSMGKTSRIIVTTREESIANHCSWEGGTVHNLQVLEPEEAVYLFSKKVFGERTYLAEQKNPELVKEARQILKKCAGLPLAIVVISGFLANRPKTPEEWRRLNENINAELEMNPELGMINAVLKKSYDGLPYYLKSCFLYLSIFPEDHIISRRRLVYRWAAEGYSTERRGRSDIETADNYFMELNSRSMIIPSQQSVDSRKSMDSCKVHDLMREIAISKALEENLVFRLEEGCSINTHGTIRHLTVSSNWKGDQIEFESIGDLSRIRSLSVFGIFRPFFISDKMKFLRVLDLEGTTGLGYHDLDNIGKLLHLKYLSLRGCYCPLRLPRSLGNLRQLQTLDIRETPITILPKTIINLRKLQYIHAGQKSDYVDKEATTLMTWCLERLGIASFLCASFCVPSLSGITDFKRHDIFMSAFSMEIPALLGDLVRQCDGAWLPRGIGKLKGLQTLRVVDVGWGNYVLQDIKMLTGLRKLGVTGISKKNGLAFCSAISNLNRLESLLVRAEGKPGLCGCLDGISSPPVNLQSLKLYGNLETLPAWIKKLQYLVKLKLGGTGLSVHDASMEFLGKLPKLEILELSRLSFQGEELHFHSPQTEIAFRSLRVLKLAEIKSVKFEAGSMPKLEKLELKLEINDELCVSGLEFLPSMKQVKLSGWISFGWRKIGPHDLDPCDLETQTKMFEEYRHEERRRIGEFKMKIQEQLTGNPNQPILIAGSIDDIRNH</sequence>